<dbReference type="EMBL" id="BMVG01000029">
    <property type="protein sequence ID" value="GHE11617.1"/>
    <property type="molecule type" value="Genomic_DNA"/>
</dbReference>
<comment type="caution">
    <text evidence="2">The sequence shown here is derived from an EMBL/GenBank/DDBJ whole genome shotgun (WGS) entry which is preliminary data.</text>
</comment>
<feature type="compositionally biased region" description="Basic residues" evidence="1">
    <location>
        <begin position="1"/>
        <end position="11"/>
    </location>
</feature>
<reference evidence="2" key="1">
    <citation type="journal article" date="2014" name="Int. J. Syst. Evol. Microbiol.">
        <title>Complete genome sequence of Corynebacterium casei LMG S-19264T (=DSM 44701T), isolated from a smear-ripened cheese.</title>
        <authorList>
            <consortium name="US DOE Joint Genome Institute (JGI-PGF)"/>
            <person name="Walter F."/>
            <person name="Albersmeier A."/>
            <person name="Kalinowski J."/>
            <person name="Ruckert C."/>
        </authorList>
    </citation>
    <scope>NUCLEOTIDE SEQUENCE</scope>
    <source>
        <strain evidence="2">JCM 4714</strain>
    </source>
</reference>
<gene>
    <name evidence="2" type="ORF">GCM10010339_72080</name>
</gene>
<proteinExistence type="predicted"/>
<protein>
    <submittedName>
        <fullName evidence="2">Uncharacterized protein</fullName>
    </submittedName>
</protein>
<feature type="region of interest" description="Disordered" evidence="1">
    <location>
        <begin position="1"/>
        <end position="38"/>
    </location>
</feature>
<keyword evidence="3" id="KW-1185">Reference proteome</keyword>
<reference evidence="2" key="2">
    <citation type="submission" date="2020-09" db="EMBL/GenBank/DDBJ databases">
        <authorList>
            <person name="Sun Q."/>
            <person name="Ohkuma M."/>
        </authorList>
    </citation>
    <scope>NUCLEOTIDE SEQUENCE</scope>
    <source>
        <strain evidence="2">JCM 4714</strain>
    </source>
</reference>
<dbReference type="AlphaFoldDB" id="A0A918YQT6"/>
<sequence>MHPHAKSRRDLRRPERTSGLGPTHGYGGEIESANSSQLRLKPRTAQFTEEQPDLPAGAPGGTGPAAHLASWAQVLLGPPFEAP</sequence>
<evidence type="ECO:0000313" key="2">
    <source>
        <dbReference type="EMBL" id="GHE11617.1"/>
    </source>
</evidence>
<evidence type="ECO:0000313" key="3">
    <source>
        <dbReference type="Proteomes" id="UP000655443"/>
    </source>
</evidence>
<accession>A0A918YQT6</accession>
<organism evidence="2 3">
    <name type="scientific">Streptomyces alanosinicus</name>
    <dbReference type="NCBI Taxonomy" id="68171"/>
    <lineage>
        <taxon>Bacteria</taxon>
        <taxon>Bacillati</taxon>
        <taxon>Actinomycetota</taxon>
        <taxon>Actinomycetes</taxon>
        <taxon>Kitasatosporales</taxon>
        <taxon>Streptomycetaceae</taxon>
        <taxon>Streptomyces</taxon>
    </lineage>
</organism>
<dbReference type="Proteomes" id="UP000655443">
    <property type="component" value="Unassembled WGS sequence"/>
</dbReference>
<evidence type="ECO:0000256" key="1">
    <source>
        <dbReference type="SAM" id="MobiDB-lite"/>
    </source>
</evidence>
<name>A0A918YQT6_9ACTN</name>